<evidence type="ECO:0000256" key="1">
    <source>
        <dbReference type="ARBA" id="ARBA00007626"/>
    </source>
</evidence>
<feature type="repeat" description="PPR" evidence="3">
    <location>
        <begin position="44"/>
        <end position="78"/>
    </location>
</feature>
<keyword evidence="2" id="KW-0677">Repeat</keyword>
<dbReference type="InterPro" id="IPR002885">
    <property type="entry name" value="PPR_rpt"/>
</dbReference>
<evidence type="ECO:0008006" key="6">
    <source>
        <dbReference type="Google" id="ProtNLM"/>
    </source>
</evidence>
<feature type="repeat" description="PPR" evidence="3">
    <location>
        <begin position="186"/>
        <end position="220"/>
    </location>
</feature>
<dbReference type="PROSITE" id="PS51375">
    <property type="entry name" value="PPR"/>
    <property type="match status" value="5"/>
</dbReference>
<proteinExistence type="inferred from homology"/>
<comment type="caution">
    <text evidence="4">The sequence shown here is derived from an EMBL/GenBank/DDBJ whole genome shotgun (WGS) entry which is preliminary data.</text>
</comment>
<dbReference type="InterPro" id="IPR050872">
    <property type="entry name" value="PPR_P_subfamily"/>
</dbReference>
<gene>
    <name evidence="4" type="ORF">OSB04_014522</name>
</gene>
<feature type="non-terminal residue" evidence="4">
    <location>
        <position position="1"/>
    </location>
</feature>
<sequence length="277" mass="31078">MPERGFLPNEFPFGLLIRGYCRAGHASQGLELLEVMSSMEVAPNIVVYNTLVSTFCKDGKTDEAGKLVERIREDGLVPNDLRDMQVDKELGLPQPNTITYNLMLDGFCKEGMIEEAKILVESVKESGVSLEVESYNIWLLGLVRNAKLLEAQLVLNEMAEKGIRPTIVTYNIMMDGLCKNSHEFNEKWLLIILLHGYCKKGKISEANKLVGKMIVEGCFPNNYTCNSLLVWKEGKVLEAEELLSTMKERGYYALDTVTYNIVLDGLCKSGIEVRPAQ</sequence>
<reference evidence="4" key="1">
    <citation type="submission" date="2023-03" db="EMBL/GenBank/DDBJ databases">
        <title>Chromosome-scale reference genome and RAD-based genetic map of yellow starthistle (Centaurea solstitialis) reveal putative structural variation and QTLs associated with invader traits.</title>
        <authorList>
            <person name="Reatini B."/>
            <person name="Cang F.A."/>
            <person name="Jiang Q."/>
            <person name="Mckibben M.T.W."/>
            <person name="Barker M.S."/>
            <person name="Rieseberg L.H."/>
            <person name="Dlugosch K.M."/>
        </authorList>
    </citation>
    <scope>NUCLEOTIDE SEQUENCE</scope>
    <source>
        <strain evidence="4">CAN-66</strain>
        <tissue evidence="4">Leaf</tissue>
    </source>
</reference>
<evidence type="ECO:0000256" key="2">
    <source>
        <dbReference type="ARBA" id="ARBA00022737"/>
    </source>
</evidence>
<feature type="repeat" description="PPR" evidence="3">
    <location>
        <begin position="9"/>
        <end position="43"/>
    </location>
</feature>
<evidence type="ECO:0000313" key="4">
    <source>
        <dbReference type="EMBL" id="KAJ9550477.1"/>
    </source>
</evidence>
<accession>A0AA38W6I1</accession>
<feature type="repeat" description="PPR" evidence="3">
    <location>
        <begin position="131"/>
        <end position="165"/>
    </location>
</feature>
<dbReference type="PANTHER" id="PTHR46128:SF211">
    <property type="entry name" value="PENTACOTRIPEPTIDE-REPEAT REGION OF PRORP DOMAIN-CONTAINING PROTEIN"/>
    <property type="match status" value="1"/>
</dbReference>
<dbReference type="Pfam" id="PF12854">
    <property type="entry name" value="PPR_1"/>
    <property type="match status" value="3"/>
</dbReference>
<dbReference type="EMBL" id="JARYMX010000004">
    <property type="protein sequence ID" value="KAJ9550477.1"/>
    <property type="molecule type" value="Genomic_DNA"/>
</dbReference>
<organism evidence="4 5">
    <name type="scientific">Centaurea solstitialis</name>
    <name type="common">yellow star-thistle</name>
    <dbReference type="NCBI Taxonomy" id="347529"/>
    <lineage>
        <taxon>Eukaryota</taxon>
        <taxon>Viridiplantae</taxon>
        <taxon>Streptophyta</taxon>
        <taxon>Embryophyta</taxon>
        <taxon>Tracheophyta</taxon>
        <taxon>Spermatophyta</taxon>
        <taxon>Magnoliopsida</taxon>
        <taxon>eudicotyledons</taxon>
        <taxon>Gunneridae</taxon>
        <taxon>Pentapetalae</taxon>
        <taxon>asterids</taxon>
        <taxon>campanulids</taxon>
        <taxon>Asterales</taxon>
        <taxon>Asteraceae</taxon>
        <taxon>Carduoideae</taxon>
        <taxon>Cardueae</taxon>
        <taxon>Centaureinae</taxon>
        <taxon>Centaurea</taxon>
    </lineage>
</organism>
<dbReference type="Pfam" id="PF13041">
    <property type="entry name" value="PPR_2"/>
    <property type="match status" value="3"/>
</dbReference>
<dbReference type="AlphaFoldDB" id="A0AA38W6I1"/>
<evidence type="ECO:0000256" key="3">
    <source>
        <dbReference type="PROSITE-ProRule" id="PRU00708"/>
    </source>
</evidence>
<dbReference type="PANTHER" id="PTHR46128">
    <property type="entry name" value="MITOCHONDRIAL GROUP I INTRON SPLICING FACTOR CCM1"/>
    <property type="match status" value="1"/>
</dbReference>
<dbReference type="InterPro" id="IPR011990">
    <property type="entry name" value="TPR-like_helical_dom_sf"/>
</dbReference>
<dbReference type="Proteomes" id="UP001172457">
    <property type="component" value="Chromosome 4"/>
</dbReference>
<protein>
    <recommendedName>
        <fullName evidence="6">Pentatricopeptide repeat-containing protein</fullName>
    </recommendedName>
</protein>
<dbReference type="NCBIfam" id="TIGR00756">
    <property type="entry name" value="PPR"/>
    <property type="match status" value="4"/>
</dbReference>
<dbReference type="Gene3D" id="1.25.40.10">
    <property type="entry name" value="Tetratricopeptide repeat domain"/>
    <property type="match status" value="3"/>
</dbReference>
<name>A0AA38W6I1_9ASTR</name>
<evidence type="ECO:0000313" key="5">
    <source>
        <dbReference type="Proteomes" id="UP001172457"/>
    </source>
</evidence>
<feature type="repeat" description="PPR" evidence="3">
    <location>
        <begin position="96"/>
        <end position="130"/>
    </location>
</feature>
<keyword evidence="5" id="KW-1185">Reference proteome</keyword>
<comment type="similarity">
    <text evidence="1">Belongs to the PPR family. P subfamily.</text>
</comment>